<dbReference type="RefSeq" id="XP_018191317.1">
    <property type="nucleotide sequence ID" value="XM_018336895.1"/>
</dbReference>
<keyword evidence="3" id="KW-1185">Reference proteome</keyword>
<dbReference type="Proteomes" id="UP000076632">
    <property type="component" value="Unassembled WGS sequence"/>
</dbReference>
<protein>
    <submittedName>
        <fullName evidence="2">DUF1742-domain-containing protein</fullName>
    </submittedName>
</protein>
<dbReference type="EMBL" id="KV407455">
    <property type="protein sequence ID" value="KZF25762.1"/>
    <property type="molecule type" value="Genomic_DNA"/>
</dbReference>
<dbReference type="InterPro" id="IPR013640">
    <property type="entry name" value="Vfa1"/>
</dbReference>
<feature type="compositionally biased region" description="Basic and acidic residues" evidence="1">
    <location>
        <begin position="81"/>
        <end position="131"/>
    </location>
</feature>
<feature type="compositionally biased region" description="Polar residues" evidence="1">
    <location>
        <begin position="133"/>
        <end position="142"/>
    </location>
</feature>
<feature type="region of interest" description="Disordered" evidence="1">
    <location>
        <begin position="171"/>
        <end position="196"/>
    </location>
</feature>
<reference evidence="2 3" key="1">
    <citation type="journal article" date="2016" name="Fungal Biol.">
        <title>The genome of Xylona heveae provides a window into fungal endophytism.</title>
        <authorList>
            <person name="Gazis R."/>
            <person name="Kuo A."/>
            <person name="Riley R."/>
            <person name="LaButti K."/>
            <person name="Lipzen A."/>
            <person name="Lin J."/>
            <person name="Amirebrahimi M."/>
            <person name="Hesse C.N."/>
            <person name="Spatafora J.W."/>
            <person name="Henrissat B."/>
            <person name="Hainaut M."/>
            <person name="Grigoriev I.V."/>
            <person name="Hibbett D.S."/>
        </authorList>
    </citation>
    <scope>NUCLEOTIDE SEQUENCE [LARGE SCALE GENOMIC DNA]</scope>
    <source>
        <strain evidence="2 3">TC161</strain>
    </source>
</reference>
<accession>A0A165J5M3</accession>
<evidence type="ECO:0000313" key="3">
    <source>
        <dbReference type="Proteomes" id="UP000076632"/>
    </source>
</evidence>
<proteinExistence type="predicted"/>
<evidence type="ECO:0000256" key="1">
    <source>
        <dbReference type="SAM" id="MobiDB-lite"/>
    </source>
</evidence>
<evidence type="ECO:0000313" key="2">
    <source>
        <dbReference type="EMBL" id="KZF25762.1"/>
    </source>
</evidence>
<dbReference type="GO" id="GO:0007034">
    <property type="term" value="P:vacuolar transport"/>
    <property type="evidence" value="ECO:0007669"/>
    <property type="project" value="TreeGrafter"/>
</dbReference>
<dbReference type="InParanoid" id="A0A165J5M3"/>
<dbReference type="OrthoDB" id="2158714at2759"/>
<dbReference type="PANTHER" id="PTHR28218:SF1">
    <property type="entry name" value="VPS4-ASSOCIATED PROTEIN 1"/>
    <property type="match status" value="1"/>
</dbReference>
<dbReference type="AlphaFoldDB" id="A0A165J5M3"/>
<dbReference type="GeneID" id="28902032"/>
<name>A0A165J5M3_XYLHT</name>
<dbReference type="Pfam" id="PF08432">
    <property type="entry name" value="Vfa1"/>
    <property type="match status" value="1"/>
</dbReference>
<gene>
    <name evidence="2" type="ORF">L228DRAFT_83231</name>
</gene>
<organism evidence="2 3">
    <name type="scientific">Xylona heveae (strain CBS 132557 / TC161)</name>
    <dbReference type="NCBI Taxonomy" id="1328760"/>
    <lineage>
        <taxon>Eukaryota</taxon>
        <taxon>Fungi</taxon>
        <taxon>Dikarya</taxon>
        <taxon>Ascomycota</taxon>
        <taxon>Pezizomycotina</taxon>
        <taxon>Xylonomycetes</taxon>
        <taxon>Xylonales</taxon>
        <taxon>Xylonaceae</taxon>
        <taxon>Xylona</taxon>
    </lineage>
</organism>
<feature type="region of interest" description="Disordered" evidence="1">
    <location>
        <begin position="81"/>
        <end position="151"/>
    </location>
</feature>
<dbReference type="GO" id="GO:0005768">
    <property type="term" value="C:endosome"/>
    <property type="evidence" value="ECO:0007669"/>
    <property type="project" value="TreeGrafter"/>
</dbReference>
<sequence length="196" mass="22723">MAIPNIWHQRRVAETASRPCWICFKPTSAVLHNPENNDFFYICLGHLKDKGFAAPIINEADVAARRKQEEMEAEIQRLKTEYEEKQKRKEEKEKEKEKDKNEKEKEKDKKKEDEEGEKDKKDETDKAKSSEKSPSGTATPTASKDDTPRVFSLQKHFYQMRIDRLRKAELAKRNMHRLQSPNVFPSVPSGEPGPGP</sequence>
<dbReference type="PANTHER" id="PTHR28218">
    <property type="entry name" value="VPS4-ASSOCIATED PROTEIN 1"/>
    <property type="match status" value="1"/>
</dbReference>
<dbReference type="OMA" id="FYVCPAH"/>